<dbReference type="GeneID" id="20653297"/>
<accession>G5AA67</accession>
<organism evidence="1 2">
    <name type="scientific">Phytophthora sojae (strain P6497)</name>
    <name type="common">Soybean stem and root rot agent</name>
    <name type="synonym">Phytophthora megasperma f. sp. glycines</name>
    <dbReference type="NCBI Taxonomy" id="1094619"/>
    <lineage>
        <taxon>Eukaryota</taxon>
        <taxon>Sar</taxon>
        <taxon>Stramenopiles</taxon>
        <taxon>Oomycota</taxon>
        <taxon>Peronosporomycetes</taxon>
        <taxon>Peronosporales</taxon>
        <taxon>Peronosporaceae</taxon>
        <taxon>Phytophthora</taxon>
    </lineage>
</organism>
<sequence length="88" mass="9386">ARQPVGTAVSVPETATFRQMQHRDAVGAANLPADRDEAVFETISGRINGSTELQLTVNVKGLRAINGLPSHNTMGSRMFSAFVPPPEP</sequence>
<dbReference type="AlphaFoldDB" id="G5AA67"/>
<name>G5AA67_PHYSP</name>
<feature type="non-terminal residue" evidence="1">
    <location>
        <position position="88"/>
    </location>
</feature>
<feature type="non-terminal residue" evidence="1">
    <location>
        <position position="1"/>
    </location>
</feature>
<dbReference type="Proteomes" id="UP000002640">
    <property type="component" value="Unassembled WGS sequence"/>
</dbReference>
<dbReference type="InParanoid" id="G5AA67"/>
<dbReference type="RefSeq" id="XP_009537062.1">
    <property type="nucleotide sequence ID" value="XM_009538767.1"/>
</dbReference>
<evidence type="ECO:0000313" key="2">
    <source>
        <dbReference type="Proteomes" id="UP000002640"/>
    </source>
</evidence>
<dbReference type="EMBL" id="JH159162">
    <property type="protein sequence ID" value="EGZ07496.1"/>
    <property type="molecule type" value="Genomic_DNA"/>
</dbReference>
<keyword evidence="2" id="KW-1185">Reference proteome</keyword>
<dbReference type="KEGG" id="psoj:PHYSODRAFT_462569"/>
<protein>
    <submittedName>
        <fullName evidence="1">Uncharacterized protein</fullName>
    </submittedName>
</protein>
<proteinExistence type="predicted"/>
<reference evidence="1 2" key="1">
    <citation type="journal article" date="2006" name="Science">
        <title>Phytophthora genome sequences uncover evolutionary origins and mechanisms of pathogenesis.</title>
        <authorList>
            <person name="Tyler B.M."/>
            <person name="Tripathy S."/>
            <person name="Zhang X."/>
            <person name="Dehal P."/>
            <person name="Jiang R.H."/>
            <person name="Aerts A."/>
            <person name="Arredondo F.D."/>
            <person name="Baxter L."/>
            <person name="Bensasson D."/>
            <person name="Beynon J.L."/>
            <person name="Chapman J."/>
            <person name="Damasceno C.M."/>
            <person name="Dorrance A.E."/>
            <person name="Dou D."/>
            <person name="Dickerman A.W."/>
            <person name="Dubchak I.L."/>
            <person name="Garbelotto M."/>
            <person name="Gijzen M."/>
            <person name="Gordon S.G."/>
            <person name="Govers F."/>
            <person name="Grunwald N.J."/>
            <person name="Huang W."/>
            <person name="Ivors K.L."/>
            <person name="Jones R.W."/>
            <person name="Kamoun S."/>
            <person name="Krampis K."/>
            <person name="Lamour K.H."/>
            <person name="Lee M.K."/>
            <person name="McDonald W.H."/>
            <person name="Medina M."/>
            <person name="Meijer H.J."/>
            <person name="Nordberg E.K."/>
            <person name="Maclean D.J."/>
            <person name="Ospina-Giraldo M.D."/>
            <person name="Morris P.F."/>
            <person name="Phuntumart V."/>
            <person name="Putnam N.H."/>
            <person name="Rash S."/>
            <person name="Rose J.K."/>
            <person name="Sakihama Y."/>
            <person name="Salamov A.A."/>
            <person name="Savidor A."/>
            <person name="Scheuring C.F."/>
            <person name="Smith B.M."/>
            <person name="Sobral B.W."/>
            <person name="Terry A."/>
            <person name="Torto-Alalibo T.A."/>
            <person name="Win J."/>
            <person name="Xu Z."/>
            <person name="Zhang H."/>
            <person name="Grigoriev I.V."/>
            <person name="Rokhsar D.S."/>
            <person name="Boore J.L."/>
        </authorList>
    </citation>
    <scope>NUCLEOTIDE SEQUENCE [LARGE SCALE GENOMIC DNA]</scope>
    <source>
        <strain evidence="1 2">P6497</strain>
    </source>
</reference>
<evidence type="ECO:0000313" key="1">
    <source>
        <dbReference type="EMBL" id="EGZ07496.1"/>
    </source>
</evidence>
<gene>
    <name evidence="1" type="ORF">PHYSODRAFT_462569</name>
</gene>